<comment type="caution">
    <text evidence="1">The sequence shown here is derived from an EMBL/GenBank/DDBJ whole genome shotgun (WGS) entry which is preliminary data.</text>
</comment>
<sequence length="55" mass="6782">MRHVPERILLDSYMKAMKLKLDTEFIELLEEEIKRRDLVMKAENYLLKKKKFNLE</sequence>
<dbReference type="Proteomes" id="UP001601059">
    <property type="component" value="Unassembled WGS sequence"/>
</dbReference>
<dbReference type="InterPro" id="IPR015064">
    <property type="entry name" value="Sda"/>
</dbReference>
<gene>
    <name evidence="1" type="primary">sda</name>
    <name evidence="1" type="ORF">ACFYKX_12855</name>
</gene>
<organism evidence="1 2">
    <name type="scientific">Cytobacillus spartinae</name>
    <dbReference type="NCBI Taxonomy" id="3299023"/>
    <lineage>
        <taxon>Bacteria</taxon>
        <taxon>Bacillati</taxon>
        <taxon>Bacillota</taxon>
        <taxon>Bacilli</taxon>
        <taxon>Bacillales</taxon>
        <taxon>Bacillaceae</taxon>
        <taxon>Cytobacillus</taxon>
    </lineage>
</organism>
<name>A0ABW6KBE2_9BACI</name>
<keyword evidence="1" id="KW-0649">Protein kinase inhibitor</keyword>
<dbReference type="InterPro" id="IPR036916">
    <property type="entry name" value="Sda_sf"/>
</dbReference>
<proteinExistence type="predicted"/>
<dbReference type="Gene3D" id="1.10.287.1100">
    <property type="entry name" value="Sporulation inhibitor A"/>
    <property type="match status" value="1"/>
</dbReference>
<evidence type="ECO:0000313" key="1">
    <source>
        <dbReference type="EMBL" id="MFE8701486.1"/>
    </source>
</evidence>
<dbReference type="GO" id="GO:0004860">
    <property type="term" value="F:protein kinase inhibitor activity"/>
    <property type="evidence" value="ECO:0007669"/>
    <property type="project" value="UniProtKB-KW"/>
</dbReference>
<dbReference type="EMBL" id="JBIACK010000005">
    <property type="protein sequence ID" value="MFE8701486.1"/>
    <property type="molecule type" value="Genomic_DNA"/>
</dbReference>
<dbReference type="RefSeq" id="WP_389361446.1">
    <property type="nucleotide sequence ID" value="NZ_JBIACK010000005.1"/>
</dbReference>
<evidence type="ECO:0000313" key="2">
    <source>
        <dbReference type="Proteomes" id="UP001601059"/>
    </source>
</evidence>
<reference evidence="1 2" key="1">
    <citation type="submission" date="2024-08" db="EMBL/GenBank/DDBJ databases">
        <title>Two novel Cytobacillus novel species.</title>
        <authorList>
            <person name="Liu G."/>
        </authorList>
    </citation>
    <scope>NUCLEOTIDE SEQUENCE [LARGE SCALE GENOMIC DNA]</scope>
    <source>
        <strain evidence="1 2">FJAT-54145</strain>
    </source>
</reference>
<dbReference type="SUPFAM" id="SSF100985">
    <property type="entry name" value="Sporulation inhibitor Sda"/>
    <property type="match status" value="1"/>
</dbReference>
<protein>
    <submittedName>
        <fullName evidence="1">Sporulation histidine kinase inhibitor Sda</fullName>
    </submittedName>
</protein>
<keyword evidence="2" id="KW-1185">Reference proteome</keyword>
<dbReference type="Pfam" id="PF08970">
    <property type="entry name" value="Sda"/>
    <property type="match status" value="1"/>
</dbReference>
<accession>A0ABW6KBE2</accession>